<dbReference type="AlphaFoldDB" id="A0A3N4I768"/>
<proteinExistence type="predicted"/>
<evidence type="ECO:0000313" key="1">
    <source>
        <dbReference type="EMBL" id="RPA80528.1"/>
    </source>
</evidence>
<organism evidence="1 2">
    <name type="scientific">Ascobolus immersus RN42</name>
    <dbReference type="NCBI Taxonomy" id="1160509"/>
    <lineage>
        <taxon>Eukaryota</taxon>
        <taxon>Fungi</taxon>
        <taxon>Dikarya</taxon>
        <taxon>Ascomycota</taxon>
        <taxon>Pezizomycotina</taxon>
        <taxon>Pezizomycetes</taxon>
        <taxon>Pezizales</taxon>
        <taxon>Ascobolaceae</taxon>
        <taxon>Ascobolus</taxon>
    </lineage>
</organism>
<keyword evidence="2" id="KW-1185">Reference proteome</keyword>
<dbReference type="EMBL" id="ML119687">
    <property type="protein sequence ID" value="RPA80528.1"/>
    <property type="molecule type" value="Genomic_DNA"/>
</dbReference>
<accession>A0A3N4I768</accession>
<dbReference type="OrthoDB" id="3045089at2759"/>
<dbReference type="Proteomes" id="UP000275078">
    <property type="component" value="Unassembled WGS sequence"/>
</dbReference>
<evidence type="ECO:0008006" key="3">
    <source>
        <dbReference type="Google" id="ProtNLM"/>
    </source>
</evidence>
<gene>
    <name evidence="1" type="ORF">BJ508DRAFT_127995</name>
</gene>
<evidence type="ECO:0000313" key="2">
    <source>
        <dbReference type="Proteomes" id="UP000275078"/>
    </source>
</evidence>
<dbReference type="STRING" id="1160509.A0A3N4I768"/>
<name>A0A3N4I768_ASCIM</name>
<sequence>MSLGFGVGDFIAGGQLVVKLVQALKDGDATIERFKYLSRNIDQLEESLVLSQNTNGGIEISASSLRGEKAQQIRDGLANMSEALGSAQESIIRFRREMEKYSLVVEVGGSVSSARSAALPTTKGLKRWKEKIGSVYQKTQISGDMHTAVGAFETELSLSIRAYKMNHELVKRCVS</sequence>
<reference evidence="1 2" key="1">
    <citation type="journal article" date="2018" name="Nat. Ecol. Evol.">
        <title>Pezizomycetes genomes reveal the molecular basis of ectomycorrhizal truffle lifestyle.</title>
        <authorList>
            <person name="Murat C."/>
            <person name="Payen T."/>
            <person name="Noel B."/>
            <person name="Kuo A."/>
            <person name="Morin E."/>
            <person name="Chen J."/>
            <person name="Kohler A."/>
            <person name="Krizsan K."/>
            <person name="Balestrini R."/>
            <person name="Da Silva C."/>
            <person name="Montanini B."/>
            <person name="Hainaut M."/>
            <person name="Levati E."/>
            <person name="Barry K.W."/>
            <person name="Belfiori B."/>
            <person name="Cichocki N."/>
            <person name="Clum A."/>
            <person name="Dockter R.B."/>
            <person name="Fauchery L."/>
            <person name="Guy J."/>
            <person name="Iotti M."/>
            <person name="Le Tacon F."/>
            <person name="Lindquist E.A."/>
            <person name="Lipzen A."/>
            <person name="Malagnac F."/>
            <person name="Mello A."/>
            <person name="Molinier V."/>
            <person name="Miyauchi S."/>
            <person name="Poulain J."/>
            <person name="Riccioni C."/>
            <person name="Rubini A."/>
            <person name="Sitrit Y."/>
            <person name="Splivallo R."/>
            <person name="Traeger S."/>
            <person name="Wang M."/>
            <person name="Zifcakova L."/>
            <person name="Wipf D."/>
            <person name="Zambonelli A."/>
            <person name="Paolocci F."/>
            <person name="Nowrousian M."/>
            <person name="Ottonello S."/>
            <person name="Baldrian P."/>
            <person name="Spatafora J.W."/>
            <person name="Henrissat B."/>
            <person name="Nagy L.G."/>
            <person name="Aury J.M."/>
            <person name="Wincker P."/>
            <person name="Grigoriev I.V."/>
            <person name="Bonfante P."/>
            <person name="Martin F.M."/>
        </authorList>
    </citation>
    <scope>NUCLEOTIDE SEQUENCE [LARGE SCALE GENOMIC DNA]</scope>
    <source>
        <strain evidence="1 2">RN42</strain>
    </source>
</reference>
<protein>
    <recommendedName>
        <fullName evidence="3">Fungal N-terminal domain-containing protein</fullName>
    </recommendedName>
</protein>